<dbReference type="InterPro" id="IPR015117">
    <property type="entry name" value="IdeS"/>
</dbReference>
<reference evidence="4 5" key="1">
    <citation type="submission" date="2015-01" db="EMBL/GenBank/DDBJ databases">
        <authorList>
            <person name="Aslett A.Martin."/>
            <person name="De Silva Nishadi"/>
        </authorList>
    </citation>
    <scope>NUCLEOTIDE SEQUENCE [LARGE SCALE GENOMIC DNA]</scope>
    <source>
        <strain evidence="4 5">R28058</strain>
    </source>
</reference>
<dbReference type="EC" id="3.2.1.39" evidence="4"/>
<feature type="signal peptide" evidence="2">
    <location>
        <begin position="1"/>
        <end position="23"/>
    </location>
</feature>
<dbReference type="Pfam" id="PF00395">
    <property type="entry name" value="SLH"/>
    <property type="match status" value="3"/>
</dbReference>
<accession>A0A0C7R232</accession>
<dbReference type="PANTHER" id="PTHR43308:SF5">
    <property type="entry name" value="S-LAYER PROTEIN _ PEPTIDOGLYCAN ENDO-BETA-N-ACETYLGLUCOSAMINIDASE"/>
    <property type="match status" value="1"/>
</dbReference>
<dbReference type="AlphaFoldDB" id="A0A0C7R232"/>
<feature type="chain" id="PRO_5002196444" evidence="2">
    <location>
        <begin position="24"/>
        <end position="785"/>
    </location>
</feature>
<evidence type="ECO:0000259" key="3">
    <source>
        <dbReference type="PROSITE" id="PS51272"/>
    </source>
</evidence>
<dbReference type="InterPro" id="IPR001119">
    <property type="entry name" value="SLH_dom"/>
</dbReference>
<dbReference type="RefSeq" id="WP_055341437.1">
    <property type="nucleotide sequence ID" value="NZ_CEKZ01000003.1"/>
</dbReference>
<dbReference type="GO" id="GO:0008233">
    <property type="term" value="F:peptidase activity"/>
    <property type="evidence" value="ECO:0007669"/>
    <property type="project" value="InterPro"/>
</dbReference>
<dbReference type="GO" id="GO:0031176">
    <property type="term" value="F:endo-1,4-beta-xylanase activity"/>
    <property type="evidence" value="ECO:0007669"/>
    <property type="project" value="UniProtKB-EC"/>
</dbReference>
<sequence length="785" mass="87781">MHKKLISSVLLGSILMTPIYAYANPKLSDISGHWAKKEINQFISSGYVNGYEDNTFRPDNSITRAEFVKLVNKYFGFNNKEAIKFSDININDWYYNDICIASKAGYINGYEDKTFKPDKTITREEVSKILISIKNKQDNVYDKLNKYPDKSKVSNWAKPYVEGAIEQGYLKGNDLGLLNPTNNITRAESITILSRVVKAKPEIKKEVKNEAPVITSKENLTLEVGQKFDTSMLNVKVSDKEDKNLDVKYKGKVNTDLAGDYTITITATDSKGLTTTKKVTVVVKAKPEIKKEVKNEAPVITSKENLTLEVGQKFDTSMLNVKVSDKEDKNLDVKYKGKVNTDLAGDYTITITATDSKGLTTTKKVTVVVKAKPEIKKEIKNEPPIITAKNLTIKQGDKFKYSMLNAQAKDTEGKDISKYIVYSGKVNVSKEGEYPIVLTVKDSKGSTNSMTIKVIVESINKLMLQKILDDKTSNVKVHKNDHGTIESYDVFSKGVTPPSDDDYTILNLAGYTIPVTPYKPGMGWYDANKVLNGAGDDYLCSGAAAANMLNWWMDQNSDYINKYLDLHGENSTCINKEFGISQNTTISNFRKNPDDLFRYITKCFGNRNNKGIYADRTLFWFLNGHDLNYILPLNKTDARGGFFPDVFNDYSSIIGHTIGSYFSGLNYSLLDNLYHNKGIGISHQTPFGSSHIISLWGAKFDTNGNLLGVFVTDSNDGQKLIDEKSHNTYGMIYMNVVKEVNTGKARLTNKVTPNGNVGAPVLDLYTLDTGKSIWENYFKSINSKS</sequence>
<evidence type="ECO:0000313" key="4">
    <source>
        <dbReference type="EMBL" id="CEQ02885.1"/>
    </source>
</evidence>
<dbReference type="EC" id="3.2.1.8" evidence="4"/>
<dbReference type="EMBL" id="CEKZ01000003">
    <property type="protein sequence ID" value="CEQ02885.1"/>
    <property type="molecule type" value="Genomic_DNA"/>
</dbReference>
<dbReference type="Proteomes" id="UP000049127">
    <property type="component" value="Unassembled WGS sequence"/>
</dbReference>
<dbReference type="Pfam" id="PF16403">
    <property type="entry name" value="Bact_surface_Ig-like"/>
    <property type="match status" value="3"/>
</dbReference>
<dbReference type="PROSITE" id="PS51272">
    <property type="entry name" value="SLH"/>
    <property type="match status" value="3"/>
</dbReference>
<gene>
    <name evidence="4" type="primary">xynA1_4</name>
    <name evidence="4" type="ORF">R28058_06181</name>
</gene>
<name>A0A0C7R232_PARSO</name>
<dbReference type="Pfam" id="PF09028">
    <property type="entry name" value="Mac-1"/>
    <property type="match status" value="1"/>
</dbReference>
<keyword evidence="4" id="KW-0378">Hydrolase</keyword>
<dbReference type="SUPFAM" id="SSF54001">
    <property type="entry name" value="Cysteine proteinases"/>
    <property type="match status" value="1"/>
</dbReference>
<keyword evidence="2" id="KW-0732">Signal</keyword>
<dbReference type="InterPro" id="IPR032179">
    <property type="entry name" value="Cry22Aa_Ig-like"/>
</dbReference>
<dbReference type="InterPro" id="IPR013783">
    <property type="entry name" value="Ig-like_fold"/>
</dbReference>
<dbReference type="Gene3D" id="2.60.40.10">
    <property type="entry name" value="Immunoglobulins"/>
    <property type="match status" value="3"/>
</dbReference>
<organism evidence="4 5">
    <name type="scientific">Paraclostridium sordellii</name>
    <name type="common">Clostridium sordellii</name>
    <dbReference type="NCBI Taxonomy" id="1505"/>
    <lineage>
        <taxon>Bacteria</taxon>
        <taxon>Bacillati</taxon>
        <taxon>Bacillota</taxon>
        <taxon>Clostridia</taxon>
        <taxon>Peptostreptococcales</taxon>
        <taxon>Peptostreptococcaceae</taxon>
        <taxon>Paraclostridium</taxon>
    </lineage>
</organism>
<protein>
    <submittedName>
        <fullName evidence="4">Glucan endo-1</fullName>
        <ecNumber evidence="4">3.2.1.39</ecNumber>
        <ecNumber evidence="4">3.2.1.8</ecNumber>
    </submittedName>
</protein>
<keyword evidence="4" id="KW-0326">Glycosidase</keyword>
<feature type="domain" description="SLH" evidence="3">
    <location>
        <begin position="22"/>
        <end position="85"/>
    </location>
</feature>
<dbReference type="InterPro" id="IPR038765">
    <property type="entry name" value="Papain-like_cys_pep_sf"/>
</dbReference>
<keyword evidence="1" id="KW-0677">Repeat</keyword>
<evidence type="ECO:0000256" key="2">
    <source>
        <dbReference type="SAM" id="SignalP"/>
    </source>
</evidence>
<feature type="domain" description="SLH" evidence="3">
    <location>
        <begin position="144"/>
        <end position="207"/>
    </location>
</feature>
<dbReference type="GO" id="GO:0042973">
    <property type="term" value="F:glucan endo-1,3-beta-D-glucosidase activity"/>
    <property type="evidence" value="ECO:0007669"/>
    <property type="project" value="UniProtKB-EC"/>
</dbReference>
<dbReference type="OrthoDB" id="174569at2"/>
<feature type="domain" description="SLH" evidence="3">
    <location>
        <begin position="86"/>
        <end position="143"/>
    </location>
</feature>
<dbReference type="Gene3D" id="3.90.70.10">
    <property type="entry name" value="Cysteine proteinases"/>
    <property type="match status" value="1"/>
</dbReference>
<evidence type="ECO:0000256" key="1">
    <source>
        <dbReference type="ARBA" id="ARBA00022737"/>
    </source>
</evidence>
<dbReference type="PANTHER" id="PTHR43308">
    <property type="entry name" value="OUTER MEMBRANE PROTEIN ALPHA-RELATED"/>
    <property type="match status" value="1"/>
</dbReference>
<dbReference type="InterPro" id="IPR051465">
    <property type="entry name" value="Cell_Envelope_Struct_Comp"/>
</dbReference>
<evidence type="ECO:0000313" key="5">
    <source>
        <dbReference type="Proteomes" id="UP000049127"/>
    </source>
</evidence>
<proteinExistence type="predicted"/>